<dbReference type="PANTHER" id="PTHR10369">
    <property type="entry name" value="60S RIBOSOMAL PROTEIN L36A/L44"/>
    <property type="match status" value="1"/>
</dbReference>
<keyword evidence="6" id="KW-1185">Reference proteome</keyword>
<comment type="similarity">
    <text evidence="1">Belongs to the eukaryotic ribosomal protein eL42 family.</text>
</comment>
<dbReference type="Gene3D" id="3.10.450.80">
    <property type="match status" value="1"/>
</dbReference>
<keyword evidence="4" id="KW-0687">Ribonucleoprotein</keyword>
<comment type="subunit">
    <text evidence="2">Component of the large ribosomal subunit.</text>
</comment>
<reference evidence="5" key="3">
    <citation type="submission" date="2025-09" db="UniProtKB">
        <authorList>
            <consortium name="Ensembl"/>
        </authorList>
    </citation>
    <scope>IDENTIFICATION</scope>
</reference>
<dbReference type="InterPro" id="IPR053708">
    <property type="entry name" value="Ribosomal_LSU_eL42"/>
</dbReference>
<reference evidence="5" key="2">
    <citation type="submission" date="2025-08" db="UniProtKB">
        <authorList>
            <consortium name="Ensembl"/>
        </authorList>
    </citation>
    <scope>IDENTIFICATION</scope>
</reference>
<keyword evidence="3" id="KW-0689">Ribosomal protein</keyword>
<dbReference type="Pfam" id="PF00935">
    <property type="entry name" value="Ribosomal_L44"/>
    <property type="match status" value="1"/>
</dbReference>
<dbReference type="GO" id="GO:0006412">
    <property type="term" value="P:translation"/>
    <property type="evidence" value="ECO:0007669"/>
    <property type="project" value="InterPro"/>
</dbReference>
<sequence>MEIPVEKWVSLRGMGICQILTSKFSLAFRAHSLLAAMVSEVPKTCWTFCKKGGKHQSHKVAQYKKGKGSLYAQGKRRYDRKQSGYGRHTKPIFREKAKTTKKNVLRLEWFEPNCRSKRMLALLREASTLKWEEIRRESQGIQC</sequence>
<protein>
    <recommendedName>
        <fullName evidence="7">Ribosomal protein L36a</fullName>
    </recommendedName>
</protein>
<dbReference type="SUPFAM" id="SSF57829">
    <property type="entry name" value="Zn-binding ribosomal proteins"/>
    <property type="match status" value="1"/>
</dbReference>
<evidence type="ECO:0000256" key="4">
    <source>
        <dbReference type="ARBA" id="ARBA00023274"/>
    </source>
</evidence>
<name>A0A673SWS8_SURSU</name>
<accession>A0A673SWS8</accession>
<organism evidence="5 6">
    <name type="scientific">Suricata suricatta</name>
    <name type="common">Meerkat</name>
    <dbReference type="NCBI Taxonomy" id="37032"/>
    <lineage>
        <taxon>Eukaryota</taxon>
        <taxon>Metazoa</taxon>
        <taxon>Chordata</taxon>
        <taxon>Craniata</taxon>
        <taxon>Vertebrata</taxon>
        <taxon>Euteleostomi</taxon>
        <taxon>Mammalia</taxon>
        <taxon>Eutheria</taxon>
        <taxon>Laurasiatheria</taxon>
        <taxon>Carnivora</taxon>
        <taxon>Feliformia</taxon>
        <taxon>Herpestidae</taxon>
        <taxon>Suricata</taxon>
    </lineage>
</organism>
<dbReference type="Proteomes" id="UP000472268">
    <property type="component" value="Chromosome 2"/>
</dbReference>
<dbReference type="GO" id="GO:1990904">
    <property type="term" value="C:ribonucleoprotein complex"/>
    <property type="evidence" value="ECO:0007669"/>
    <property type="project" value="UniProtKB-KW"/>
</dbReference>
<evidence type="ECO:0000256" key="3">
    <source>
        <dbReference type="ARBA" id="ARBA00022980"/>
    </source>
</evidence>
<dbReference type="InterPro" id="IPR000552">
    <property type="entry name" value="Ribosomal_eL44"/>
</dbReference>
<dbReference type="FunFam" id="3.10.450.80:FF:000001">
    <property type="entry name" value="60S ribosomal protein L44"/>
    <property type="match status" value="1"/>
</dbReference>
<dbReference type="InterPro" id="IPR011332">
    <property type="entry name" value="Ribosomal_zn-bd"/>
</dbReference>
<proteinExistence type="inferred from homology"/>
<dbReference type="AlphaFoldDB" id="A0A673SWS8"/>
<dbReference type="GO" id="GO:0005840">
    <property type="term" value="C:ribosome"/>
    <property type="evidence" value="ECO:0007669"/>
    <property type="project" value="UniProtKB-KW"/>
</dbReference>
<evidence type="ECO:0000313" key="5">
    <source>
        <dbReference type="Ensembl" id="ENSSSUP00005001274.1"/>
    </source>
</evidence>
<dbReference type="Ensembl" id="ENSSSUT00005001501.1">
    <property type="protein sequence ID" value="ENSSSUP00005001274.1"/>
    <property type="gene ID" value="ENSSSUG00005000918.1"/>
</dbReference>
<evidence type="ECO:0008006" key="7">
    <source>
        <dbReference type="Google" id="ProtNLM"/>
    </source>
</evidence>
<evidence type="ECO:0000256" key="2">
    <source>
        <dbReference type="ARBA" id="ARBA00011133"/>
    </source>
</evidence>
<dbReference type="GO" id="GO:0003735">
    <property type="term" value="F:structural constituent of ribosome"/>
    <property type="evidence" value="ECO:0007669"/>
    <property type="project" value="InterPro"/>
</dbReference>
<reference evidence="5 6" key="1">
    <citation type="submission" date="2019-05" db="EMBL/GenBank/DDBJ databases">
        <title>A Chromosome-scale Meerkat (S. suricatta) Genome Assembly.</title>
        <authorList>
            <person name="Dudchenko O."/>
            <person name="Lieberman Aiden E."/>
            <person name="Tung J."/>
            <person name="Barreiro L.B."/>
            <person name="Clutton-Brock T.H."/>
        </authorList>
    </citation>
    <scope>NUCLEOTIDE SEQUENCE [LARGE SCALE GENOMIC DNA]</scope>
</reference>
<evidence type="ECO:0000256" key="1">
    <source>
        <dbReference type="ARBA" id="ARBA00009364"/>
    </source>
</evidence>
<evidence type="ECO:0000313" key="6">
    <source>
        <dbReference type="Proteomes" id="UP000472268"/>
    </source>
</evidence>